<dbReference type="InterPro" id="IPR051689">
    <property type="entry name" value="Sterol_desaturase/TMEM195"/>
</dbReference>
<reference evidence="9" key="1">
    <citation type="submission" date="2021-11" db="EMBL/GenBank/DDBJ databases">
        <title>Vibrio ZSDE26 sp. nov. and Vibrio ZSDZ34 sp. nov., isolated from coastal seawater in Qingdao.</title>
        <authorList>
            <person name="Zhang P."/>
        </authorList>
    </citation>
    <scope>NUCLEOTIDE SEQUENCE</scope>
    <source>
        <strain evidence="9">ZSDZ34</strain>
    </source>
</reference>
<name>A0A9X1W9G8_9VIBR</name>
<dbReference type="GO" id="GO:0005506">
    <property type="term" value="F:iron ion binding"/>
    <property type="evidence" value="ECO:0007669"/>
    <property type="project" value="InterPro"/>
</dbReference>
<dbReference type="GO" id="GO:0050479">
    <property type="term" value="F:glyceryl-ether monooxygenase activity"/>
    <property type="evidence" value="ECO:0007669"/>
    <property type="project" value="TreeGrafter"/>
</dbReference>
<evidence type="ECO:0000256" key="4">
    <source>
        <dbReference type="ARBA" id="ARBA00023002"/>
    </source>
</evidence>
<dbReference type="PANTHER" id="PTHR21624:SF1">
    <property type="entry name" value="ALKYLGLYCEROL MONOOXYGENASE"/>
    <property type="match status" value="1"/>
</dbReference>
<evidence type="ECO:0000313" key="10">
    <source>
        <dbReference type="Proteomes" id="UP001139488"/>
    </source>
</evidence>
<dbReference type="Pfam" id="PF04116">
    <property type="entry name" value="FA_hydroxylase"/>
    <property type="match status" value="1"/>
</dbReference>
<dbReference type="GO" id="GO:0016020">
    <property type="term" value="C:membrane"/>
    <property type="evidence" value="ECO:0007669"/>
    <property type="project" value="GOC"/>
</dbReference>
<evidence type="ECO:0000256" key="3">
    <source>
        <dbReference type="ARBA" id="ARBA00022989"/>
    </source>
</evidence>
<keyword evidence="2 7" id="KW-0812">Transmembrane</keyword>
<organism evidence="9 10">
    <name type="scientific">Vibrio gelatinilyticus</name>
    <dbReference type="NCBI Taxonomy" id="2893468"/>
    <lineage>
        <taxon>Bacteria</taxon>
        <taxon>Pseudomonadati</taxon>
        <taxon>Pseudomonadota</taxon>
        <taxon>Gammaproteobacteria</taxon>
        <taxon>Vibrionales</taxon>
        <taxon>Vibrionaceae</taxon>
        <taxon>Vibrio</taxon>
    </lineage>
</organism>
<feature type="transmembrane region" description="Helical" evidence="7">
    <location>
        <begin position="12"/>
        <end position="30"/>
    </location>
</feature>
<feature type="domain" description="Fatty acid hydroxylase" evidence="8">
    <location>
        <begin position="91"/>
        <end position="225"/>
    </location>
</feature>
<evidence type="ECO:0000256" key="1">
    <source>
        <dbReference type="ARBA" id="ARBA00004127"/>
    </source>
</evidence>
<keyword evidence="10" id="KW-1185">Reference proteome</keyword>
<evidence type="ECO:0000256" key="6">
    <source>
        <dbReference type="ARBA" id="ARBA00023136"/>
    </source>
</evidence>
<evidence type="ECO:0000313" key="9">
    <source>
        <dbReference type="EMBL" id="MCJ2375275.1"/>
    </source>
</evidence>
<sequence>MNNSIVANPEWLLLIMAPLFTLCILAEYFLGQRRGKLPKNGHYTLSEVVCNFSLAAMHQASDLITGLFIAKLYLVIFDWTLLSIEITVLSFILLLILQDFAYYWFHRCSHRVRWMWAAHVVHHSSENMNFSTAFRQSLMYPLAGMWLFWVPLIVIGYPPNWVVFAVLLNLGLQFFVHTQWIRNLGWLERVFNTPSHHRVHHGQNPQYIDKNYAGILIVWDRLFGTFEPEVEVVRYGVTKAVNSFNPITVTFSEWKDLLNELFDSKLTLPQKIKYLIAPPSDRKN</sequence>
<dbReference type="GO" id="GO:0006643">
    <property type="term" value="P:membrane lipid metabolic process"/>
    <property type="evidence" value="ECO:0007669"/>
    <property type="project" value="TreeGrafter"/>
</dbReference>
<dbReference type="RefSeq" id="WP_244354103.1">
    <property type="nucleotide sequence ID" value="NZ_JAJNNZ010000001.1"/>
</dbReference>
<keyword evidence="4" id="KW-0560">Oxidoreductase</keyword>
<comment type="caution">
    <text evidence="9">The sequence shown here is derived from an EMBL/GenBank/DDBJ whole genome shotgun (WGS) entry which is preliminary data.</text>
</comment>
<keyword evidence="6 7" id="KW-0472">Membrane</keyword>
<dbReference type="EMBL" id="JAJNNZ010000001">
    <property type="protein sequence ID" value="MCJ2375275.1"/>
    <property type="molecule type" value="Genomic_DNA"/>
</dbReference>
<keyword evidence="5" id="KW-0443">Lipid metabolism</keyword>
<keyword evidence="3 7" id="KW-1133">Transmembrane helix</keyword>
<dbReference type="PANTHER" id="PTHR21624">
    <property type="entry name" value="STEROL DESATURASE-RELATED PROTEIN"/>
    <property type="match status" value="1"/>
</dbReference>
<dbReference type="AlphaFoldDB" id="A0A9X1W9G8"/>
<proteinExistence type="predicted"/>
<evidence type="ECO:0000256" key="2">
    <source>
        <dbReference type="ARBA" id="ARBA00022692"/>
    </source>
</evidence>
<dbReference type="GO" id="GO:0012505">
    <property type="term" value="C:endomembrane system"/>
    <property type="evidence" value="ECO:0007669"/>
    <property type="project" value="UniProtKB-SubCell"/>
</dbReference>
<gene>
    <name evidence="9" type="ORF">LNL84_00325</name>
</gene>
<evidence type="ECO:0000256" key="7">
    <source>
        <dbReference type="SAM" id="Phobius"/>
    </source>
</evidence>
<dbReference type="GO" id="GO:0008610">
    <property type="term" value="P:lipid biosynthetic process"/>
    <property type="evidence" value="ECO:0007669"/>
    <property type="project" value="InterPro"/>
</dbReference>
<accession>A0A9X1W9G8</accession>
<evidence type="ECO:0000259" key="8">
    <source>
        <dbReference type="Pfam" id="PF04116"/>
    </source>
</evidence>
<protein>
    <submittedName>
        <fullName evidence="9">Sterol desaturase family protein</fullName>
    </submittedName>
</protein>
<dbReference type="InterPro" id="IPR006694">
    <property type="entry name" value="Fatty_acid_hydroxylase"/>
</dbReference>
<comment type="subcellular location">
    <subcellularLocation>
        <location evidence="1">Endomembrane system</location>
        <topology evidence="1">Multi-pass membrane protein</topology>
    </subcellularLocation>
</comment>
<dbReference type="Proteomes" id="UP001139488">
    <property type="component" value="Unassembled WGS sequence"/>
</dbReference>
<evidence type="ECO:0000256" key="5">
    <source>
        <dbReference type="ARBA" id="ARBA00023098"/>
    </source>
</evidence>